<dbReference type="AlphaFoldDB" id="A0A812BJ24"/>
<keyword evidence="1" id="KW-0012">Acyltransferase</keyword>
<dbReference type="GO" id="GO:0005737">
    <property type="term" value="C:cytoplasm"/>
    <property type="evidence" value="ECO:0007669"/>
    <property type="project" value="TreeGrafter"/>
</dbReference>
<dbReference type="GO" id="GO:0005634">
    <property type="term" value="C:nucleus"/>
    <property type="evidence" value="ECO:0007669"/>
    <property type="project" value="TreeGrafter"/>
</dbReference>
<dbReference type="EMBL" id="CAHIKZ030000711">
    <property type="protein sequence ID" value="CAE1234989.1"/>
    <property type="molecule type" value="Genomic_DNA"/>
</dbReference>
<dbReference type="Gene3D" id="1.10.1170.10">
    <property type="entry name" value="Inhibitor Of Apoptosis Protein (2mihbC-IAP-1), Chain A"/>
    <property type="match status" value="2"/>
</dbReference>
<keyword evidence="1" id="KW-0808">Transferase</keyword>
<gene>
    <name evidence="1" type="ORF">SPHA_19597</name>
</gene>
<dbReference type="InterPro" id="IPR050784">
    <property type="entry name" value="IAP"/>
</dbReference>
<dbReference type="GO" id="GO:0061630">
    <property type="term" value="F:ubiquitin protein ligase activity"/>
    <property type="evidence" value="ECO:0007669"/>
    <property type="project" value="UniProtKB-EC"/>
</dbReference>
<protein>
    <submittedName>
        <fullName evidence="1">XIAP</fullName>
        <ecNumber evidence="1">2.3.2.27</ecNumber>
    </submittedName>
</protein>
<name>A0A812BJ24_ACAPH</name>
<evidence type="ECO:0000313" key="1">
    <source>
        <dbReference type="EMBL" id="CAE1234989.1"/>
    </source>
</evidence>
<dbReference type="CDD" id="cd00022">
    <property type="entry name" value="BIR"/>
    <property type="match status" value="2"/>
</dbReference>
<dbReference type="OrthoDB" id="10051407at2759"/>
<proteinExistence type="predicted"/>
<dbReference type="PANTHER" id="PTHR10044">
    <property type="entry name" value="INHIBITOR OF APOPTOSIS"/>
    <property type="match status" value="1"/>
</dbReference>
<dbReference type="PANTHER" id="PTHR10044:SF139">
    <property type="entry name" value="DEATH-ASSOCIATED INHIBITOR OF APOPTOSIS 2"/>
    <property type="match status" value="1"/>
</dbReference>
<dbReference type="InterPro" id="IPR001370">
    <property type="entry name" value="BIR_rpt"/>
</dbReference>
<reference evidence="1" key="1">
    <citation type="submission" date="2021-01" db="EMBL/GenBank/DDBJ databases">
        <authorList>
            <person name="Li R."/>
            <person name="Bekaert M."/>
        </authorList>
    </citation>
    <scope>NUCLEOTIDE SEQUENCE</scope>
    <source>
        <strain evidence="1">Farmed</strain>
    </source>
</reference>
<dbReference type="EC" id="2.3.2.27" evidence="1"/>
<dbReference type="Proteomes" id="UP000597762">
    <property type="component" value="Unassembled WGS sequence"/>
</dbReference>
<dbReference type="SMART" id="SM00238">
    <property type="entry name" value="BIR"/>
    <property type="match status" value="2"/>
</dbReference>
<keyword evidence="2" id="KW-1185">Reference proteome</keyword>
<accession>A0A812BJ24</accession>
<sequence length="346" mass="40472">MLDERITMPSELYNYCSPQQDFVHQMEFINDVRQLKIESVRLDTFHCWSIMCPVRPEELARQGFYFTGTDDSVKCFCCHGQLNTWTAGDVVSTEHSKWYPDCPFIQGKYCGNVPMMRTHIKHPPYIMFYDRMESFREWHTANNLSADRMASAGFFQIAPFDHVKCFSCGIRLNKWLPENDPWEEHKKYSPNCPFLLERYKYYLGNDTTSEIVSFENLHIGNSENSKMVSQEETQFHFPQQETVPFQQDSPQPHNNDYILHAFAMVGHEPEPLQSSATLQPKAEASKERLDNLDMLGPEELKQIILEQEDERLCSSLRKELFIYIFVSLTTFLKISVFHGAESRLLV</sequence>
<comment type="caution">
    <text evidence="1">The sequence shown here is derived from an EMBL/GenBank/DDBJ whole genome shotgun (WGS) entry which is preliminary data.</text>
</comment>
<dbReference type="Pfam" id="PF00653">
    <property type="entry name" value="BIR"/>
    <property type="match status" value="2"/>
</dbReference>
<organism evidence="1 2">
    <name type="scientific">Acanthosepion pharaonis</name>
    <name type="common">Pharaoh cuttlefish</name>
    <name type="synonym">Sepia pharaonis</name>
    <dbReference type="NCBI Taxonomy" id="158019"/>
    <lineage>
        <taxon>Eukaryota</taxon>
        <taxon>Metazoa</taxon>
        <taxon>Spiralia</taxon>
        <taxon>Lophotrochozoa</taxon>
        <taxon>Mollusca</taxon>
        <taxon>Cephalopoda</taxon>
        <taxon>Coleoidea</taxon>
        <taxon>Decapodiformes</taxon>
        <taxon>Sepiida</taxon>
        <taxon>Sepiina</taxon>
        <taxon>Sepiidae</taxon>
        <taxon>Acanthosepion</taxon>
    </lineage>
</organism>
<dbReference type="PROSITE" id="PS50143">
    <property type="entry name" value="BIR_REPEAT_2"/>
    <property type="match status" value="2"/>
</dbReference>
<evidence type="ECO:0000313" key="2">
    <source>
        <dbReference type="Proteomes" id="UP000597762"/>
    </source>
</evidence>
<dbReference type="SUPFAM" id="SSF57924">
    <property type="entry name" value="Inhibitor of apoptosis (IAP) repeat"/>
    <property type="match status" value="2"/>
</dbReference>